<name>A0AAD1ELV7_9MICO</name>
<organism evidence="1 2">
    <name type="scientific">Rathayibacter iranicus</name>
    <dbReference type="NCBI Taxonomy" id="59737"/>
    <lineage>
        <taxon>Bacteria</taxon>
        <taxon>Bacillati</taxon>
        <taxon>Actinomycetota</taxon>
        <taxon>Actinomycetes</taxon>
        <taxon>Micrococcales</taxon>
        <taxon>Microbacteriaceae</taxon>
        <taxon>Rathayibacter</taxon>
    </lineage>
</organism>
<accession>A0AAD1ELV7</accession>
<evidence type="ECO:0000313" key="1">
    <source>
        <dbReference type="EMBL" id="AZZ54899.1"/>
    </source>
</evidence>
<proteinExistence type="predicted"/>
<dbReference type="RefSeq" id="WP_104354086.1">
    <property type="nucleotide sequence ID" value="NZ_CP028130.1"/>
</dbReference>
<reference evidence="1 2" key="1">
    <citation type="submission" date="2018-03" db="EMBL/GenBank/DDBJ databases">
        <title>Bacteriophage NCPPB3778 and a type I-E CRISPR drive the evolution of the US Biological Select Agent, Rathayibacter toxicus.</title>
        <authorList>
            <person name="Davis E.W.II."/>
            <person name="Tabima J.F."/>
            <person name="Weisberg A.J."/>
            <person name="Dantas Lopes L."/>
            <person name="Wiseman M.S."/>
            <person name="Wiseman M.S."/>
            <person name="Pupko T."/>
            <person name="Belcher M.S."/>
            <person name="Sechler A.J."/>
            <person name="Tancos M.A."/>
            <person name="Schroeder B.K."/>
            <person name="Murray T.D."/>
            <person name="Luster D.G."/>
            <person name="Schneider W.L."/>
            <person name="Rogers E."/>
            <person name="Andreote F.D."/>
            <person name="Grunwald N.J."/>
            <person name="Putnam M.L."/>
            <person name="Chang J.H."/>
        </authorList>
    </citation>
    <scope>NUCLEOTIDE SEQUENCE [LARGE SCALE GENOMIC DNA]</scope>
    <source>
        <strain evidence="1 2">NCCPB 2253</strain>
    </source>
</reference>
<sequence>MTFVISTDPTEIPSRSDGTPYPATLLASSGSALFADTLTELVEQIIPGYGSLPTDDPIEDPSLEARLTSLASFANTAQAGAVAALQESDGFDISAVGEDALTALFSPKDGPVLEFERWDSGIPLILFATNYAPYTPVAPPLGEAVVWVNAHTELDFLNSLEPLGIAELHLLADGDDSER</sequence>
<gene>
    <name evidence="1" type="ORF">C7V51_02645</name>
</gene>
<protein>
    <submittedName>
        <fullName evidence="1">Uncharacterized protein</fullName>
    </submittedName>
</protein>
<dbReference type="AlphaFoldDB" id="A0AAD1ELV7"/>
<dbReference type="KEGG" id="ria:C7V51_02645"/>
<dbReference type="EMBL" id="CP028130">
    <property type="protein sequence ID" value="AZZ54899.1"/>
    <property type="molecule type" value="Genomic_DNA"/>
</dbReference>
<dbReference type="Proteomes" id="UP000283946">
    <property type="component" value="Chromosome"/>
</dbReference>
<evidence type="ECO:0000313" key="2">
    <source>
        <dbReference type="Proteomes" id="UP000283946"/>
    </source>
</evidence>